<dbReference type="PANTHER" id="PTHR32419:SF6">
    <property type="entry name" value="GLUTATHIONE S-TRANSFERASE OMEGA-LIKE 1-RELATED"/>
    <property type="match status" value="1"/>
</dbReference>
<comment type="caution">
    <text evidence="1">The sequence shown here is derived from an EMBL/GenBank/DDBJ whole genome shotgun (WGS) entry which is preliminary data.</text>
</comment>
<dbReference type="InterPro" id="IPR036282">
    <property type="entry name" value="Glutathione-S-Trfase_C_sf"/>
</dbReference>
<evidence type="ECO:0000313" key="1">
    <source>
        <dbReference type="EMBL" id="CCI43665.1"/>
    </source>
</evidence>
<dbReference type="InParanoid" id="A0A024GAT6"/>
<sequence>MNNGNYKFGFAQSQQAKDEAVGTLLASLDWAVYSFSSQRYLLGICPRKADLRLFMTLIPFDEVYIVHLKTNEEMIEDYPNLRNYLREIYQIPEVKKAISM</sequence>
<protein>
    <recommendedName>
        <fullName evidence="3">GST C-terminal domain-containing protein</fullName>
    </recommendedName>
</protein>
<accession>A0A024GAT6</accession>
<reference evidence="1 2" key="1">
    <citation type="submission" date="2012-05" db="EMBL/GenBank/DDBJ databases">
        <title>Recombination and specialization in a pathogen metapopulation.</title>
        <authorList>
            <person name="Gardiner A."/>
            <person name="Kemen E."/>
            <person name="Schultz-Larsen T."/>
            <person name="MacLean D."/>
            <person name="Van Oosterhout C."/>
            <person name="Jones J.D.G."/>
        </authorList>
    </citation>
    <scope>NUCLEOTIDE SEQUENCE [LARGE SCALE GENOMIC DNA]</scope>
    <source>
        <strain evidence="1 2">Ac Nc2</strain>
    </source>
</reference>
<dbReference type="Pfam" id="PF13410">
    <property type="entry name" value="GST_C_2"/>
    <property type="match status" value="1"/>
</dbReference>
<dbReference type="SUPFAM" id="SSF47616">
    <property type="entry name" value="GST C-terminal domain-like"/>
    <property type="match status" value="1"/>
</dbReference>
<name>A0A024GAT6_9STRA</name>
<dbReference type="InterPro" id="IPR016639">
    <property type="entry name" value="GST_Omega/GSH"/>
</dbReference>
<dbReference type="GO" id="GO:0004364">
    <property type="term" value="F:glutathione transferase activity"/>
    <property type="evidence" value="ECO:0007669"/>
    <property type="project" value="InterPro"/>
</dbReference>
<organism evidence="1 2">
    <name type="scientific">Albugo candida</name>
    <dbReference type="NCBI Taxonomy" id="65357"/>
    <lineage>
        <taxon>Eukaryota</taxon>
        <taxon>Sar</taxon>
        <taxon>Stramenopiles</taxon>
        <taxon>Oomycota</taxon>
        <taxon>Peronosporomycetes</taxon>
        <taxon>Albuginales</taxon>
        <taxon>Albuginaceae</taxon>
        <taxon>Albugo</taxon>
    </lineage>
</organism>
<dbReference type="Gene3D" id="1.20.1050.10">
    <property type="match status" value="1"/>
</dbReference>
<dbReference type="GO" id="GO:0005737">
    <property type="term" value="C:cytoplasm"/>
    <property type="evidence" value="ECO:0007669"/>
    <property type="project" value="TreeGrafter"/>
</dbReference>
<evidence type="ECO:0000313" key="2">
    <source>
        <dbReference type="Proteomes" id="UP000053237"/>
    </source>
</evidence>
<dbReference type="PANTHER" id="PTHR32419">
    <property type="entry name" value="GLUTATHIONYL-HYDROQUINONE REDUCTASE"/>
    <property type="match status" value="1"/>
</dbReference>
<proteinExistence type="predicted"/>
<dbReference type="OrthoDB" id="164872at2759"/>
<dbReference type="STRING" id="65357.A0A024GAT6"/>
<dbReference type="Proteomes" id="UP000053237">
    <property type="component" value="Unassembled WGS sequence"/>
</dbReference>
<keyword evidence="2" id="KW-1185">Reference proteome</keyword>
<evidence type="ECO:0008006" key="3">
    <source>
        <dbReference type="Google" id="ProtNLM"/>
    </source>
</evidence>
<dbReference type="EMBL" id="CAIX01000053">
    <property type="protein sequence ID" value="CCI43665.1"/>
    <property type="molecule type" value="Genomic_DNA"/>
</dbReference>
<gene>
    <name evidence="1" type="ORF">BN9_044490</name>
</gene>
<dbReference type="AlphaFoldDB" id="A0A024GAT6"/>